<evidence type="ECO:0000256" key="1">
    <source>
        <dbReference type="SAM" id="SignalP"/>
    </source>
</evidence>
<dbReference type="SUPFAM" id="SSF52821">
    <property type="entry name" value="Rhodanese/Cell cycle control phosphatase"/>
    <property type="match status" value="1"/>
</dbReference>
<dbReference type="PANTHER" id="PTHR43031:SF16">
    <property type="entry name" value="OXIDOREDUCTASE"/>
    <property type="match status" value="1"/>
</dbReference>
<dbReference type="EMBL" id="SHMQ01000060">
    <property type="protein sequence ID" value="RZV36601.1"/>
    <property type="molecule type" value="Genomic_DNA"/>
</dbReference>
<accession>A0A520X5Y5</accession>
<dbReference type="InterPro" id="IPR050229">
    <property type="entry name" value="GlpE_sulfurtransferase"/>
</dbReference>
<feature type="signal peptide" evidence="1">
    <location>
        <begin position="1"/>
        <end position="23"/>
    </location>
</feature>
<comment type="caution">
    <text evidence="3">The sequence shown here is derived from an EMBL/GenBank/DDBJ whole genome shotgun (WGS) entry which is preliminary data.</text>
</comment>
<sequence length="174" mass="19616">MKKFIILSLSVIFLLSSAAVSYAGNFNQMLAQKAYQAMNPHHVSSKPNAVGIVGVPQILAPVLYKEYIVEHNPKQYFLLDVREHAAFVKMGHIAGAHNIPLQVLFTPKYLKMLPKHRTIISICYVGQWESMAAALLKTMGYNVKILRFGMSSWNPKIDLLHRNKIAFGNFPLVH</sequence>
<reference evidence="3 4" key="1">
    <citation type="submission" date="2019-01" db="EMBL/GenBank/DDBJ databases">
        <title>Insights into ecological role of a new deltaproteobacterial order Candidatus Sinidesulfobacterales (Sva0485) by metagenomics and metatranscriptomics.</title>
        <authorList>
            <person name="Tan S."/>
            <person name="Liu J."/>
            <person name="Fang Y."/>
            <person name="Hedlund B."/>
            <person name="Lian Z.-H."/>
            <person name="Huang L.-Y."/>
            <person name="Li J.-T."/>
            <person name="Huang L.-N."/>
            <person name="Li W.-J."/>
            <person name="Jiang H.-C."/>
            <person name="Dong H.-L."/>
            <person name="Shu W.-S."/>
        </authorList>
    </citation>
    <scope>NUCLEOTIDE SEQUENCE [LARGE SCALE GENOMIC DNA]</scope>
    <source>
        <strain evidence="3">AP4</strain>
    </source>
</reference>
<evidence type="ECO:0000313" key="3">
    <source>
        <dbReference type="EMBL" id="RZV36601.1"/>
    </source>
</evidence>
<dbReference type="Pfam" id="PF00581">
    <property type="entry name" value="Rhodanese"/>
    <property type="match status" value="1"/>
</dbReference>
<proteinExistence type="predicted"/>
<feature type="domain" description="Rhodanese" evidence="2">
    <location>
        <begin position="72"/>
        <end position="162"/>
    </location>
</feature>
<dbReference type="Proteomes" id="UP000322454">
    <property type="component" value="Unassembled WGS sequence"/>
</dbReference>
<feature type="chain" id="PRO_5021931580" evidence="1">
    <location>
        <begin position="24"/>
        <end position="174"/>
    </location>
</feature>
<name>A0A520X5Y5_9DELT</name>
<dbReference type="InterPro" id="IPR001763">
    <property type="entry name" value="Rhodanese-like_dom"/>
</dbReference>
<dbReference type="InterPro" id="IPR036873">
    <property type="entry name" value="Rhodanese-like_dom_sf"/>
</dbReference>
<evidence type="ECO:0000313" key="4">
    <source>
        <dbReference type="Proteomes" id="UP000322454"/>
    </source>
</evidence>
<dbReference type="CDD" id="cd00158">
    <property type="entry name" value="RHOD"/>
    <property type="match status" value="1"/>
</dbReference>
<dbReference type="PANTHER" id="PTHR43031">
    <property type="entry name" value="FAD-DEPENDENT OXIDOREDUCTASE"/>
    <property type="match status" value="1"/>
</dbReference>
<evidence type="ECO:0000259" key="2">
    <source>
        <dbReference type="PROSITE" id="PS50206"/>
    </source>
</evidence>
<dbReference type="Gene3D" id="3.40.250.10">
    <property type="entry name" value="Rhodanese-like domain"/>
    <property type="match status" value="1"/>
</dbReference>
<keyword evidence="1" id="KW-0732">Signal</keyword>
<gene>
    <name evidence="3" type="ORF">EVJ48_10225</name>
</gene>
<protein>
    <submittedName>
        <fullName evidence="3">Rhodanese-like domain-containing protein</fullName>
    </submittedName>
</protein>
<dbReference type="PROSITE" id="PS50206">
    <property type="entry name" value="RHODANESE_3"/>
    <property type="match status" value="1"/>
</dbReference>
<dbReference type="SMART" id="SM00450">
    <property type="entry name" value="RHOD"/>
    <property type="match status" value="1"/>
</dbReference>
<organism evidence="3 4">
    <name type="scientific">Candidatus Acidulodesulfobacterium acidiphilum</name>
    <dbReference type="NCBI Taxonomy" id="2597224"/>
    <lineage>
        <taxon>Bacteria</taxon>
        <taxon>Deltaproteobacteria</taxon>
        <taxon>Candidatus Acidulodesulfobacterales</taxon>
        <taxon>Candidatus Acidulodesulfobacterium</taxon>
    </lineage>
</organism>
<dbReference type="AlphaFoldDB" id="A0A520X5Y5"/>